<evidence type="ECO:0000256" key="2">
    <source>
        <dbReference type="ARBA" id="ARBA00005086"/>
    </source>
</evidence>
<evidence type="ECO:0000256" key="6">
    <source>
        <dbReference type="ARBA" id="ARBA00023098"/>
    </source>
</evidence>
<evidence type="ECO:0000256" key="4">
    <source>
        <dbReference type="ARBA" id="ARBA00023002"/>
    </source>
</evidence>
<keyword evidence="5" id="KW-0520">NAD</keyword>
<keyword evidence="6" id="KW-0443">Lipid metabolism</keyword>
<dbReference type="GO" id="GO:0006635">
    <property type="term" value="P:fatty acid beta-oxidation"/>
    <property type="evidence" value="ECO:0007669"/>
    <property type="project" value="TreeGrafter"/>
</dbReference>
<dbReference type="SUPFAM" id="SSF51735">
    <property type="entry name" value="NAD(P)-binding Rossmann-fold domains"/>
    <property type="match status" value="1"/>
</dbReference>
<evidence type="ECO:0000256" key="5">
    <source>
        <dbReference type="ARBA" id="ARBA00023027"/>
    </source>
</evidence>
<dbReference type="Gene3D" id="3.40.50.720">
    <property type="entry name" value="NAD(P)-binding Rossmann-like Domain"/>
    <property type="match status" value="1"/>
</dbReference>
<comment type="pathway">
    <text evidence="1">Lipid metabolism; fatty acid beta-oxidation.</text>
</comment>
<dbReference type="InterPro" id="IPR006108">
    <property type="entry name" value="3HC_DH_C"/>
</dbReference>
<dbReference type="SUPFAM" id="SSF48179">
    <property type="entry name" value="6-phosphogluconate dehydrogenase C-terminal domain-like"/>
    <property type="match status" value="1"/>
</dbReference>
<proteinExistence type="predicted"/>
<dbReference type="PANTHER" id="PTHR43561">
    <property type="match status" value="1"/>
</dbReference>
<dbReference type="EMBL" id="POAF01000001">
    <property type="protein sequence ID" value="RBM03945.1"/>
    <property type="molecule type" value="Genomic_DNA"/>
</dbReference>
<dbReference type="PANTHER" id="PTHR43561:SF3">
    <property type="entry name" value="HYDROXYACYL-COENZYME A DEHYDROGENASE, MITOCHONDRIAL"/>
    <property type="match status" value="1"/>
</dbReference>
<gene>
    <name evidence="11" type="ORF">C1H84_01155</name>
</gene>
<dbReference type="GO" id="GO:0070403">
    <property type="term" value="F:NAD+ binding"/>
    <property type="evidence" value="ECO:0007669"/>
    <property type="project" value="InterPro"/>
</dbReference>
<dbReference type="PIRSF" id="PIRSF000105">
    <property type="entry name" value="HCDH"/>
    <property type="match status" value="1"/>
</dbReference>
<dbReference type="GO" id="GO:0003857">
    <property type="term" value="F:(3S)-3-hydroxyacyl-CoA dehydrogenase (NAD+) activity"/>
    <property type="evidence" value="ECO:0007669"/>
    <property type="project" value="UniProtKB-EC"/>
</dbReference>
<comment type="caution">
    <text evidence="11">The sequence shown here is derived from an EMBL/GenBank/DDBJ whole genome shotgun (WGS) entry which is preliminary data.</text>
</comment>
<name>A0A365YMK0_9MICC</name>
<feature type="domain" description="3-hydroxyacyl-CoA dehydrogenase C-terminal" evidence="9">
    <location>
        <begin position="189"/>
        <end position="282"/>
    </location>
</feature>
<keyword evidence="3" id="KW-0276">Fatty acid metabolism</keyword>
<evidence type="ECO:0000256" key="7">
    <source>
        <dbReference type="ARBA" id="ARBA00049556"/>
    </source>
</evidence>
<feature type="site" description="Important for catalytic activity" evidence="8">
    <location>
        <position position="142"/>
    </location>
</feature>
<dbReference type="NCBIfam" id="NF006143">
    <property type="entry name" value="PRK08293.1"/>
    <property type="match status" value="1"/>
</dbReference>
<evidence type="ECO:0000313" key="12">
    <source>
        <dbReference type="Proteomes" id="UP000252167"/>
    </source>
</evidence>
<evidence type="ECO:0000259" key="9">
    <source>
        <dbReference type="Pfam" id="PF00725"/>
    </source>
</evidence>
<dbReference type="Pfam" id="PF02737">
    <property type="entry name" value="3HCDH_N"/>
    <property type="match status" value="1"/>
</dbReference>
<sequence>MILTNTTVLGTGVLGAQIIFQTAYHGLPVVGYDITEQALEAANHRLDSLVQTYADYFDAGDRSKAQAARDSIRLSMDLADAVKDADFVIEAVPESLDIKQGTYEALAAVAPERTVFATNSSTLLPSAIAPHTGRPEKFLALHYANHVWQNNTGEIMGTALTGSEAYEAVVDFAERTGLVAIRVLKEQPGYLLNSLLVPFLQAASHLLVNGVADAPTIDKTWKLGTGAPKGPFEIYDIVGLNTAYNISSMGDETSKKFAALLKSEYIEKGKLGAATGEGFYKYN</sequence>
<protein>
    <submittedName>
        <fullName evidence="11">3-hydroxybutyryl-CoA dehydrogenase</fullName>
    </submittedName>
</protein>
<dbReference type="AlphaFoldDB" id="A0A365YMK0"/>
<evidence type="ECO:0000256" key="8">
    <source>
        <dbReference type="PIRSR" id="PIRSR000105-1"/>
    </source>
</evidence>
<dbReference type="InterPro" id="IPR013328">
    <property type="entry name" value="6PGD_dom2"/>
</dbReference>
<feature type="domain" description="3-hydroxyacyl-CoA dehydrogenase NAD binding" evidence="10">
    <location>
        <begin position="6"/>
        <end position="186"/>
    </location>
</feature>
<comment type="pathway">
    <text evidence="2">Lipid metabolism; butanoate metabolism.</text>
</comment>
<dbReference type="InterPro" id="IPR008927">
    <property type="entry name" value="6-PGluconate_DH-like_C_sf"/>
</dbReference>
<dbReference type="Proteomes" id="UP000252167">
    <property type="component" value="Unassembled WGS sequence"/>
</dbReference>
<keyword evidence="12" id="KW-1185">Reference proteome</keyword>
<dbReference type="InterPro" id="IPR022694">
    <property type="entry name" value="3-OHacyl-CoA_DH"/>
</dbReference>
<dbReference type="InterPro" id="IPR006176">
    <property type="entry name" value="3-OHacyl-CoA_DH_NAD-bd"/>
</dbReference>
<reference evidence="11 12" key="1">
    <citation type="submission" date="2018-01" db="EMBL/GenBank/DDBJ databases">
        <title>Glutamicibacter soli strain NHPC-3 Whole genome sequence and assembly.</title>
        <authorList>
            <person name="Choudhury P."/>
            <person name="Gupta D."/>
            <person name="Sengupta K."/>
            <person name="Jawed A."/>
            <person name="Sultana N."/>
            <person name="Saha P."/>
        </authorList>
    </citation>
    <scope>NUCLEOTIDE SEQUENCE [LARGE SCALE GENOMIC DNA]</scope>
    <source>
        <strain evidence="11 12">NHPC-3</strain>
    </source>
</reference>
<dbReference type="Gene3D" id="1.10.1040.10">
    <property type="entry name" value="N-(1-d-carboxylethyl)-l-norvaline Dehydrogenase, domain 2"/>
    <property type="match status" value="1"/>
</dbReference>
<comment type="catalytic activity">
    <reaction evidence="7">
        <text>a (3S)-3-hydroxyacyl-CoA + NAD(+) = a 3-oxoacyl-CoA + NADH + H(+)</text>
        <dbReference type="Rhea" id="RHEA:22432"/>
        <dbReference type="ChEBI" id="CHEBI:15378"/>
        <dbReference type="ChEBI" id="CHEBI:57318"/>
        <dbReference type="ChEBI" id="CHEBI:57540"/>
        <dbReference type="ChEBI" id="CHEBI:57945"/>
        <dbReference type="ChEBI" id="CHEBI:90726"/>
        <dbReference type="EC" id="1.1.1.35"/>
    </reaction>
</comment>
<dbReference type="InterPro" id="IPR036291">
    <property type="entry name" value="NAD(P)-bd_dom_sf"/>
</dbReference>
<organism evidence="11 12">
    <name type="scientific">Glutamicibacter soli</name>
    <dbReference type="NCBI Taxonomy" id="453836"/>
    <lineage>
        <taxon>Bacteria</taxon>
        <taxon>Bacillati</taxon>
        <taxon>Actinomycetota</taxon>
        <taxon>Actinomycetes</taxon>
        <taxon>Micrococcales</taxon>
        <taxon>Micrococcaceae</taxon>
        <taxon>Glutamicibacter</taxon>
    </lineage>
</organism>
<accession>A0A365YMK0</accession>
<keyword evidence="4" id="KW-0560">Oxidoreductase</keyword>
<evidence type="ECO:0000256" key="3">
    <source>
        <dbReference type="ARBA" id="ARBA00022832"/>
    </source>
</evidence>
<dbReference type="Pfam" id="PF00725">
    <property type="entry name" value="3HCDH"/>
    <property type="match status" value="1"/>
</dbReference>
<dbReference type="InterPro" id="IPR052242">
    <property type="entry name" value="Mito_3-hydroxyacyl-CoA_DH"/>
</dbReference>
<evidence type="ECO:0000259" key="10">
    <source>
        <dbReference type="Pfam" id="PF02737"/>
    </source>
</evidence>
<evidence type="ECO:0000256" key="1">
    <source>
        <dbReference type="ARBA" id="ARBA00005005"/>
    </source>
</evidence>
<dbReference type="RefSeq" id="WP_053798220.1">
    <property type="nucleotide sequence ID" value="NZ_CM125969.1"/>
</dbReference>
<evidence type="ECO:0000313" key="11">
    <source>
        <dbReference type="EMBL" id="RBM03945.1"/>
    </source>
</evidence>